<evidence type="ECO:0000313" key="2">
    <source>
        <dbReference type="Proteomes" id="UP001196565"/>
    </source>
</evidence>
<sequence length="165" mass="17663">MPRNVSVVPRIGSDSLAQRQAEKVALSIVAAELGLAHVETQKRFSIGPAAAIVDAFAESTDEVVLLEVNARVSSAMKTATKNKVLKDTLKMLLIEQANAAAWQGKRVRKLLVFLDPIARASFGPKAWANQAWDAFGVETHVCAIPDAHRVALIAAQAAQDLRADG</sequence>
<protein>
    <submittedName>
        <fullName evidence="1">Uncharacterized protein</fullName>
    </submittedName>
</protein>
<keyword evidence="2" id="KW-1185">Reference proteome</keyword>
<proteinExistence type="predicted"/>
<organism evidence="1 2">
    <name type="scientific">Roseomonas alba</name>
    <dbReference type="NCBI Taxonomy" id="2846776"/>
    <lineage>
        <taxon>Bacteria</taxon>
        <taxon>Pseudomonadati</taxon>
        <taxon>Pseudomonadota</taxon>
        <taxon>Alphaproteobacteria</taxon>
        <taxon>Acetobacterales</taxon>
        <taxon>Roseomonadaceae</taxon>
        <taxon>Roseomonas</taxon>
    </lineage>
</organism>
<gene>
    <name evidence="1" type="ORF">KPL78_28400</name>
</gene>
<dbReference type="Proteomes" id="UP001196565">
    <property type="component" value="Unassembled WGS sequence"/>
</dbReference>
<reference evidence="1 2" key="1">
    <citation type="submission" date="2021-07" db="EMBL/GenBank/DDBJ databases">
        <authorList>
            <person name="So Y."/>
        </authorList>
    </citation>
    <scope>NUCLEOTIDE SEQUENCE [LARGE SCALE GENOMIC DNA]</scope>
    <source>
        <strain evidence="1 2">HJA6</strain>
    </source>
</reference>
<accession>A0ABS7AHK5</accession>
<evidence type="ECO:0000313" key="1">
    <source>
        <dbReference type="EMBL" id="MBW6401802.1"/>
    </source>
</evidence>
<comment type="caution">
    <text evidence="1">The sequence shown here is derived from an EMBL/GenBank/DDBJ whole genome shotgun (WGS) entry which is preliminary data.</text>
</comment>
<dbReference type="RefSeq" id="WP_219766674.1">
    <property type="nucleotide sequence ID" value="NZ_JAHYBZ010000015.1"/>
</dbReference>
<dbReference type="EMBL" id="JAHYBZ010000015">
    <property type="protein sequence ID" value="MBW6401802.1"/>
    <property type="molecule type" value="Genomic_DNA"/>
</dbReference>
<name>A0ABS7AHK5_9PROT</name>